<dbReference type="RefSeq" id="WP_130102798.1">
    <property type="nucleotide sequence ID" value="NZ_SDWW01000025.1"/>
</dbReference>
<feature type="domain" description="DUF2399" evidence="1">
    <location>
        <begin position="277"/>
        <end position="447"/>
    </location>
</feature>
<sequence>MQANDDVVRLQRLLGGPETAWLVRRVRARLGQGHTGPLTGSVQLREPSADQRAAIMRIVGAPRRPGATLRVDLGELEDLLRRGVWPNGLADAVAVLTGPIPNRPRERATADAAWADAQDAFNPAILVHPTLADWWQQWCTAGHLKRAARSDPSVARRLAVDAATCLCALPSTGEPLAVFARRTTGDAHGLDRTRPLGRVVLAAVGALGEVDAKSAADDALGPREIWASVGVLVSAVSSTVLCLGVPGEPSAETGGTAGARATAIALREWRSAGLPVVLTLEQVRSGGIGVVPAGEVIHACENPSVVEVVADELTRRGGPEAASMVPPVLICTYGQPGAAVLELLDHLTAAGAGVRYHGDFDWAGLRIASTLAAHTPWEPWRFRAPDYASAVHGLDSQPPELTTERERLPLRGAPAASAWDPALADAMRATGIAIEEEEVIALLVADLVPAPLQKREPHSPDR</sequence>
<proteinExistence type="predicted"/>
<protein>
    <submittedName>
        <fullName evidence="3">TIGR02679 family protein</fullName>
    </submittedName>
</protein>
<dbReference type="EMBL" id="SDWW01000025">
    <property type="protein sequence ID" value="RYV50857.1"/>
    <property type="molecule type" value="Genomic_DNA"/>
</dbReference>
<accession>A0A4Q5N2N9</accession>
<dbReference type="Proteomes" id="UP000293764">
    <property type="component" value="Unassembled WGS sequence"/>
</dbReference>
<reference evidence="3 4" key="1">
    <citation type="submission" date="2019-01" db="EMBL/GenBank/DDBJ databases">
        <title>Novel species of Cellulomonas.</title>
        <authorList>
            <person name="Liu Q."/>
            <person name="Xin Y.-H."/>
        </authorList>
    </citation>
    <scope>NUCLEOTIDE SEQUENCE [LARGE SCALE GENOMIC DNA]</scope>
    <source>
        <strain evidence="3 4">HLT2-17</strain>
    </source>
</reference>
<evidence type="ECO:0000259" key="1">
    <source>
        <dbReference type="Pfam" id="PF09664"/>
    </source>
</evidence>
<evidence type="ECO:0000313" key="3">
    <source>
        <dbReference type="EMBL" id="RYV50857.1"/>
    </source>
</evidence>
<dbReference type="Pfam" id="PF11796">
    <property type="entry name" value="DUF3323"/>
    <property type="match status" value="1"/>
</dbReference>
<dbReference type="NCBIfam" id="TIGR02679">
    <property type="entry name" value="TIGR02679 family protein"/>
    <property type="match status" value="1"/>
</dbReference>
<name>A0A4Q5N2N9_9MICO</name>
<dbReference type="Pfam" id="PF09664">
    <property type="entry name" value="DUF2399"/>
    <property type="match status" value="1"/>
</dbReference>
<feature type="domain" description="Conserved hypothetical protein CHP02679 N terminus" evidence="2">
    <location>
        <begin position="38"/>
        <end position="246"/>
    </location>
</feature>
<comment type="caution">
    <text evidence="3">The sequence shown here is derived from an EMBL/GenBank/DDBJ whole genome shotgun (WGS) entry which is preliminary data.</text>
</comment>
<dbReference type="InterPro" id="IPR013495">
    <property type="entry name" value="CHP02679"/>
</dbReference>
<evidence type="ECO:0000259" key="2">
    <source>
        <dbReference type="Pfam" id="PF11796"/>
    </source>
</evidence>
<keyword evidence="4" id="KW-1185">Reference proteome</keyword>
<gene>
    <name evidence="3" type="ORF">EUA98_11345</name>
</gene>
<organism evidence="3 4">
    <name type="scientific">Pengzhenrongella frigida</name>
    <dbReference type="NCBI Taxonomy" id="1259133"/>
    <lineage>
        <taxon>Bacteria</taxon>
        <taxon>Bacillati</taxon>
        <taxon>Actinomycetota</taxon>
        <taxon>Actinomycetes</taxon>
        <taxon>Micrococcales</taxon>
        <taxon>Pengzhenrongella</taxon>
    </lineage>
</organism>
<dbReference type="OrthoDB" id="8188786at2"/>
<dbReference type="InterPro" id="IPR024466">
    <property type="entry name" value="CHP02679_N"/>
</dbReference>
<dbReference type="InterPro" id="IPR024465">
    <property type="entry name" value="DUF2399"/>
</dbReference>
<dbReference type="AlphaFoldDB" id="A0A4Q5N2N9"/>
<evidence type="ECO:0000313" key="4">
    <source>
        <dbReference type="Proteomes" id="UP000293764"/>
    </source>
</evidence>